<dbReference type="EnsemblMetazoa" id="XM_022808904">
    <property type="protein sequence ID" value="XP_022664639"/>
    <property type="gene ID" value="LOC111251851"/>
</dbReference>
<dbReference type="EnsemblMetazoa" id="XM_022808903">
    <property type="protein sequence ID" value="XP_022664638"/>
    <property type="gene ID" value="LOC111251851"/>
</dbReference>
<dbReference type="KEGG" id="vde:111251851"/>
<name>A0A7M7KBZ3_VARDE</name>
<dbReference type="Proteomes" id="UP000594260">
    <property type="component" value="Unplaced"/>
</dbReference>
<protein>
    <submittedName>
        <fullName evidence="1">Uncharacterized protein</fullName>
    </submittedName>
</protein>
<proteinExistence type="predicted"/>
<dbReference type="AlphaFoldDB" id="A0A7M7KBZ3"/>
<keyword evidence="2" id="KW-1185">Reference proteome</keyword>
<dbReference type="RefSeq" id="XP_022664638.1">
    <property type="nucleotide sequence ID" value="XM_022808903.1"/>
</dbReference>
<dbReference type="GeneID" id="111251851"/>
<dbReference type="RefSeq" id="XP_022664639.1">
    <property type="nucleotide sequence ID" value="XM_022808904.1"/>
</dbReference>
<dbReference type="RefSeq" id="XP_022664637.1">
    <property type="nucleotide sequence ID" value="XM_022808902.1"/>
</dbReference>
<dbReference type="OrthoDB" id="10575939at2759"/>
<dbReference type="InParanoid" id="A0A7M7KBZ3"/>
<evidence type="ECO:0000313" key="2">
    <source>
        <dbReference type="Proteomes" id="UP000594260"/>
    </source>
</evidence>
<dbReference type="EnsemblMetazoa" id="XM_022808902">
    <property type="protein sequence ID" value="XP_022664637"/>
    <property type="gene ID" value="LOC111251851"/>
</dbReference>
<evidence type="ECO:0000313" key="1">
    <source>
        <dbReference type="EnsemblMetazoa" id="XP_022664638"/>
    </source>
</evidence>
<reference evidence="1" key="1">
    <citation type="submission" date="2021-01" db="UniProtKB">
        <authorList>
            <consortium name="EnsemblMetazoa"/>
        </authorList>
    </citation>
    <scope>IDENTIFICATION</scope>
</reference>
<organism evidence="1 2">
    <name type="scientific">Varroa destructor</name>
    <name type="common">Honeybee mite</name>
    <dbReference type="NCBI Taxonomy" id="109461"/>
    <lineage>
        <taxon>Eukaryota</taxon>
        <taxon>Metazoa</taxon>
        <taxon>Ecdysozoa</taxon>
        <taxon>Arthropoda</taxon>
        <taxon>Chelicerata</taxon>
        <taxon>Arachnida</taxon>
        <taxon>Acari</taxon>
        <taxon>Parasitiformes</taxon>
        <taxon>Mesostigmata</taxon>
        <taxon>Gamasina</taxon>
        <taxon>Dermanyssoidea</taxon>
        <taxon>Varroidae</taxon>
        <taxon>Varroa</taxon>
    </lineage>
</organism>
<sequence length="383" mass="44054">MSTPRSGLPKADASNYRIRTLRDGFECPVCRRVRASDWDGLHSHIVNVHHVDLDELFDVRQEERQPWNKPQMVSDRAELTHHNPHIRPTAHYNSRSEMVGFDHHHTPELCRRKSVPHVDVRVRRKGRETSTPKVNQGRNGRAVRYKRRPLCLRCPVCTCVWAADFEGICSHASVVHRIRLDNYTMIKDLLALRAERLSSINVDTPDDYLCCVKDRQQVTDPQFEMRLEATSHLLHTSSQANAPSSDQDTSPAQLDAEPDFERQAAAARREVRSLSDFGIHYTLESYPVRKRSASMIHLSPPQLENVYQAHRQLRARRQLEAKYKLQQDDKSHIFALVRPTAEDKIAEIDFKIAKCLIGGYAIPPNSRLDSIQEDADPKVQLFN</sequence>
<accession>A0A7M7KBZ3</accession>